<gene>
    <name evidence="3" type="ORF">BJ322DRAFT_1105065</name>
</gene>
<keyword evidence="1" id="KW-1133">Transmembrane helix</keyword>
<dbReference type="OrthoDB" id="440424at2759"/>
<accession>A0A9P6HKK9</accession>
<evidence type="ECO:0000313" key="3">
    <source>
        <dbReference type="EMBL" id="KAF9789199.1"/>
    </source>
</evidence>
<feature type="chain" id="PRO_5040343433" evidence="2">
    <location>
        <begin position="29"/>
        <end position="330"/>
    </location>
</feature>
<keyword evidence="1" id="KW-0472">Membrane</keyword>
<dbReference type="Gene3D" id="6.10.110.10">
    <property type="match status" value="1"/>
</dbReference>
<dbReference type="AlphaFoldDB" id="A0A9P6HKK9"/>
<dbReference type="EMBL" id="WIUZ02000003">
    <property type="protein sequence ID" value="KAF9789199.1"/>
    <property type="molecule type" value="Genomic_DNA"/>
</dbReference>
<reference evidence="3" key="2">
    <citation type="submission" date="2020-11" db="EMBL/GenBank/DDBJ databases">
        <authorList>
            <consortium name="DOE Joint Genome Institute"/>
            <person name="Kuo A."/>
            <person name="Miyauchi S."/>
            <person name="Kiss E."/>
            <person name="Drula E."/>
            <person name="Kohler A."/>
            <person name="Sanchez-Garcia M."/>
            <person name="Andreopoulos B."/>
            <person name="Barry K.W."/>
            <person name="Bonito G."/>
            <person name="Buee M."/>
            <person name="Carver A."/>
            <person name="Chen C."/>
            <person name="Cichocki N."/>
            <person name="Clum A."/>
            <person name="Culley D."/>
            <person name="Crous P.W."/>
            <person name="Fauchery L."/>
            <person name="Girlanda M."/>
            <person name="Hayes R."/>
            <person name="Keri Z."/>
            <person name="Labutti K."/>
            <person name="Lipzen A."/>
            <person name="Lombard V."/>
            <person name="Magnuson J."/>
            <person name="Maillard F."/>
            <person name="Morin E."/>
            <person name="Murat C."/>
            <person name="Nolan M."/>
            <person name="Ohm R."/>
            <person name="Pangilinan J."/>
            <person name="Pereira M."/>
            <person name="Perotto S."/>
            <person name="Peter M."/>
            <person name="Riley R."/>
            <person name="Sitrit Y."/>
            <person name="Stielow B."/>
            <person name="Szollosi G."/>
            <person name="Zifcakova L."/>
            <person name="Stursova M."/>
            <person name="Spatafora J.W."/>
            <person name="Tedersoo L."/>
            <person name="Vaario L.-M."/>
            <person name="Yamada A."/>
            <person name="Yan M."/>
            <person name="Wang P."/>
            <person name="Xu J."/>
            <person name="Bruns T."/>
            <person name="Baldrian P."/>
            <person name="Vilgalys R."/>
            <person name="Henrissat B."/>
            <person name="Grigoriev I.V."/>
            <person name="Hibbett D."/>
            <person name="Nagy L.G."/>
            <person name="Martin F.M."/>
        </authorList>
    </citation>
    <scope>NUCLEOTIDE SEQUENCE</scope>
    <source>
        <strain evidence="3">UH-Tt-Lm1</strain>
    </source>
</reference>
<evidence type="ECO:0000256" key="2">
    <source>
        <dbReference type="SAM" id="SignalP"/>
    </source>
</evidence>
<organism evidence="3 4">
    <name type="scientific">Thelephora terrestris</name>
    <dbReference type="NCBI Taxonomy" id="56493"/>
    <lineage>
        <taxon>Eukaryota</taxon>
        <taxon>Fungi</taxon>
        <taxon>Dikarya</taxon>
        <taxon>Basidiomycota</taxon>
        <taxon>Agaricomycotina</taxon>
        <taxon>Agaricomycetes</taxon>
        <taxon>Thelephorales</taxon>
        <taxon>Thelephoraceae</taxon>
        <taxon>Thelephora</taxon>
    </lineage>
</organism>
<sequence>MRTVGTILAAAGTALSLLCIIAPQVTVAANLQAAEKKISAQPSQSIPDVIGILPKLEGLADGAFQLPPWEKIFDFADGFVKAADKQLNAAAREFNVAEKIDEFRNTFHNIVAASSEIRGDMTELTQQGLTLGQISDELGVIFNDVLEYLKKTFPPPDQAPGHEQRQEMVETVLDRAEQGLLDFARKHGMSQDGLEKLRSSFDRLKPHIEKLVVITADLIEQHPVIFSALVFSGVAMLVPESWFLRPLLSMIGYGPYGPIKGTAASWAQRRFWGAVVSRGSWFAFLQRAGMKGIALSRPFMGVIGAVIGGVVGALFPCFSPRDLFENFARL</sequence>
<protein>
    <submittedName>
        <fullName evidence="3">Uncharacterized protein</fullName>
    </submittedName>
</protein>
<keyword evidence="2" id="KW-0732">Signal</keyword>
<feature type="transmembrane region" description="Helical" evidence="1">
    <location>
        <begin position="294"/>
        <end position="315"/>
    </location>
</feature>
<name>A0A9P6HKK9_9AGAM</name>
<reference evidence="3" key="1">
    <citation type="journal article" date="2020" name="Nat. Commun.">
        <title>Large-scale genome sequencing of mycorrhizal fungi provides insights into the early evolution of symbiotic traits.</title>
        <authorList>
            <person name="Miyauchi S."/>
            <person name="Kiss E."/>
            <person name="Kuo A."/>
            <person name="Drula E."/>
            <person name="Kohler A."/>
            <person name="Sanchez-Garcia M."/>
            <person name="Morin E."/>
            <person name="Andreopoulos B."/>
            <person name="Barry K.W."/>
            <person name="Bonito G."/>
            <person name="Buee M."/>
            <person name="Carver A."/>
            <person name="Chen C."/>
            <person name="Cichocki N."/>
            <person name="Clum A."/>
            <person name="Culley D."/>
            <person name="Crous P.W."/>
            <person name="Fauchery L."/>
            <person name="Girlanda M."/>
            <person name="Hayes R.D."/>
            <person name="Keri Z."/>
            <person name="LaButti K."/>
            <person name="Lipzen A."/>
            <person name="Lombard V."/>
            <person name="Magnuson J."/>
            <person name="Maillard F."/>
            <person name="Murat C."/>
            <person name="Nolan M."/>
            <person name="Ohm R.A."/>
            <person name="Pangilinan J."/>
            <person name="Pereira M.F."/>
            <person name="Perotto S."/>
            <person name="Peter M."/>
            <person name="Pfister S."/>
            <person name="Riley R."/>
            <person name="Sitrit Y."/>
            <person name="Stielow J.B."/>
            <person name="Szollosi G."/>
            <person name="Zifcakova L."/>
            <person name="Stursova M."/>
            <person name="Spatafora J.W."/>
            <person name="Tedersoo L."/>
            <person name="Vaario L.M."/>
            <person name="Yamada A."/>
            <person name="Yan M."/>
            <person name="Wang P."/>
            <person name="Xu J."/>
            <person name="Bruns T."/>
            <person name="Baldrian P."/>
            <person name="Vilgalys R."/>
            <person name="Dunand C."/>
            <person name="Henrissat B."/>
            <person name="Grigoriev I.V."/>
            <person name="Hibbett D."/>
            <person name="Nagy L.G."/>
            <person name="Martin F.M."/>
        </authorList>
    </citation>
    <scope>NUCLEOTIDE SEQUENCE</scope>
    <source>
        <strain evidence="3">UH-Tt-Lm1</strain>
    </source>
</reference>
<feature type="signal peptide" evidence="2">
    <location>
        <begin position="1"/>
        <end position="28"/>
    </location>
</feature>
<dbReference type="InterPro" id="IPR038213">
    <property type="entry name" value="IFI6/IFI27-like_sf"/>
</dbReference>
<comment type="caution">
    <text evidence="3">The sequence shown here is derived from an EMBL/GenBank/DDBJ whole genome shotgun (WGS) entry which is preliminary data.</text>
</comment>
<keyword evidence="1" id="KW-0812">Transmembrane</keyword>
<dbReference type="Proteomes" id="UP000736335">
    <property type="component" value="Unassembled WGS sequence"/>
</dbReference>
<evidence type="ECO:0000256" key="1">
    <source>
        <dbReference type="SAM" id="Phobius"/>
    </source>
</evidence>
<keyword evidence="4" id="KW-1185">Reference proteome</keyword>
<proteinExistence type="predicted"/>
<evidence type="ECO:0000313" key="4">
    <source>
        <dbReference type="Proteomes" id="UP000736335"/>
    </source>
</evidence>